<gene>
    <name evidence="1" type="ORF">UFOVP325_99</name>
    <name evidence="2" type="ORF">UFOVP430_94</name>
</gene>
<sequence length="120" mass="12479">MKKTIAIAGTALLLVGLTGCVGSFDTFQKAYDTCGAPAGITVSDGGKSLIIDGMGEEDYSGANIYDTACVVGAIGTPSYIISNMETTNSLMGRQSDEFDGIAISWSYHPDNGLDVVVNKK</sequence>
<name>A0A6J5LUK5_9CAUD</name>
<reference evidence="1" key="1">
    <citation type="submission" date="2020-04" db="EMBL/GenBank/DDBJ databases">
        <authorList>
            <person name="Chiriac C."/>
            <person name="Salcher M."/>
            <person name="Ghai R."/>
            <person name="Kavagutti S V."/>
        </authorList>
    </citation>
    <scope>NUCLEOTIDE SEQUENCE</scope>
</reference>
<evidence type="ECO:0000313" key="1">
    <source>
        <dbReference type="EMBL" id="CAB4137801.1"/>
    </source>
</evidence>
<accession>A0A6J5LUK5</accession>
<dbReference type="EMBL" id="LR796338">
    <property type="protein sequence ID" value="CAB4137801.1"/>
    <property type="molecule type" value="Genomic_DNA"/>
</dbReference>
<protein>
    <recommendedName>
        <fullName evidence="3">Lipoprotein</fullName>
    </recommendedName>
</protein>
<organism evidence="1">
    <name type="scientific">uncultured Caudovirales phage</name>
    <dbReference type="NCBI Taxonomy" id="2100421"/>
    <lineage>
        <taxon>Viruses</taxon>
        <taxon>Duplodnaviria</taxon>
        <taxon>Heunggongvirae</taxon>
        <taxon>Uroviricota</taxon>
        <taxon>Caudoviricetes</taxon>
        <taxon>Peduoviridae</taxon>
        <taxon>Maltschvirus</taxon>
        <taxon>Maltschvirus maltsch</taxon>
    </lineage>
</organism>
<evidence type="ECO:0008006" key="3">
    <source>
        <dbReference type="Google" id="ProtNLM"/>
    </source>
</evidence>
<dbReference type="PROSITE" id="PS51257">
    <property type="entry name" value="PROKAR_LIPOPROTEIN"/>
    <property type="match status" value="1"/>
</dbReference>
<proteinExistence type="predicted"/>
<evidence type="ECO:0000313" key="2">
    <source>
        <dbReference type="EMBL" id="CAB4148075.1"/>
    </source>
</evidence>
<dbReference type="EMBL" id="LR796481">
    <property type="protein sequence ID" value="CAB4148075.1"/>
    <property type="molecule type" value="Genomic_DNA"/>
</dbReference>